<evidence type="ECO:0000313" key="3">
    <source>
        <dbReference type="EMBL" id="PWI65113.1"/>
    </source>
</evidence>
<keyword evidence="2" id="KW-0472">Membrane</keyword>
<name>A0A2U3DS84_PURLI</name>
<dbReference type="AlphaFoldDB" id="A0A2U3DS84"/>
<evidence type="ECO:0000256" key="2">
    <source>
        <dbReference type="SAM" id="Phobius"/>
    </source>
</evidence>
<dbReference type="Proteomes" id="UP000245956">
    <property type="component" value="Unassembled WGS sequence"/>
</dbReference>
<accession>A0A2U3DS84</accession>
<dbReference type="EMBL" id="LCWV01000038">
    <property type="protein sequence ID" value="PWI65113.1"/>
    <property type="molecule type" value="Genomic_DNA"/>
</dbReference>
<keyword evidence="2" id="KW-1133">Transmembrane helix</keyword>
<reference evidence="3 4" key="1">
    <citation type="journal article" date="2016" name="Front. Microbiol.">
        <title>Genome and transcriptome sequences reveal the specific parasitism of the nematophagous Purpureocillium lilacinum 36-1.</title>
        <authorList>
            <person name="Xie J."/>
            <person name="Li S."/>
            <person name="Mo C."/>
            <person name="Xiao X."/>
            <person name="Peng D."/>
            <person name="Wang G."/>
            <person name="Xiao Y."/>
        </authorList>
    </citation>
    <scope>NUCLEOTIDE SEQUENCE [LARGE SCALE GENOMIC DNA]</scope>
    <source>
        <strain evidence="3 4">36-1</strain>
    </source>
</reference>
<feature type="compositionally biased region" description="Low complexity" evidence="1">
    <location>
        <begin position="137"/>
        <end position="151"/>
    </location>
</feature>
<sequence length="364" mass="39867">MGATIRKKQSPPLSSEGALGLLETCANALAINQGLSKRQLRYIQHTRTLLSRTEDLTYKQIKYRAFLYQVHSVAGRVALLLCTIAFGLKRMDGMKTSERQHFIQTLPSKLHSRPLDSKVLRNLAGITELLPGDTQNADEPASASDLPSASLAENDGTARQQTNGDAWPLIKDSIQTQAYTNPNEQQCANKQDGALRYASVAGTVALFRRSICDSIEIAPTRRQEADQRMCITMDFPPWGVIDCLLSMQIRKSSVIPLANALFGVKRVEWHGNTIRVIQETGPRIVGTEITLKGAEEGIILEVFGLEPLNAIKATTLRAQEVREGEAKTECVSMILTSDGAVISLALGLVMATKIARKLDLATEI</sequence>
<comment type="caution">
    <text evidence="3">The sequence shown here is derived from an EMBL/GenBank/DDBJ whole genome shotgun (WGS) entry which is preliminary data.</text>
</comment>
<keyword evidence="2" id="KW-0812">Transmembrane</keyword>
<evidence type="ECO:0000256" key="1">
    <source>
        <dbReference type="SAM" id="MobiDB-lite"/>
    </source>
</evidence>
<feature type="region of interest" description="Disordered" evidence="1">
    <location>
        <begin position="131"/>
        <end position="151"/>
    </location>
</feature>
<feature type="transmembrane region" description="Helical" evidence="2">
    <location>
        <begin position="66"/>
        <end position="88"/>
    </location>
</feature>
<evidence type="ECO:0000313" key="4">
    <source>
        <dbReference type="Proteomes" id="UP000245956"/>
    </source>
</evidence>
<proteinExistence type="predicted"/>
<gene>
    <name evidence="3" type="ORF">PCL_07412</name>
</gene>
<organism evidence="3 4">
    <name type="scientific">Purpureocillium lilacinum</name>
    <name type="common">Paecilomyces lilacinus</name>
    <dbReference type="NCBI Taxonomy" id="33203"/>
    <lineage>
        <taxon>Eukaryota</taxon>
        <taxon>Fungi</taxon>
        <taxon>Dikarya</taxon>
        <taxon>Ascomycota</taxon>
        <taxon>Pezizomycotina</taxon>
        <taxon>Sordariomycetes</taxon>
        <taxon>Hypocreomycetidae</taxon>
        <taxon>Hypocreales</taxon>
        <taxon>Ophiocordycipitaceae</taxon>
        <taxon>Purpureocillium</taxon>
    </lineage>
</organism>
<protein>
    <submittedName>
        <fullName evidence="3">Uncharacterized protein</fullName>
    </submittedName>
</protein>